<dbReference type="EMBL" id="JBBNAG010000010">
    <property type="protein sequence ID" value="KAK9100247.1"/>
    <property type="molecule type" value="Genomic_DNA"/>
</dbReference>
<dbReference type="InterPro" id="IPR021109">
    <property type="entry name" value="Peptidase_aspartic_dom_sf"/>
</dbReference>
<dbReference type="Gene3D" id="2.40.70.10">
    <property type="entry name" value="Acid Proteases"/>
    <property type="match status" value="1"/>
</dbReference>
<evidence type="ECO:0000256" key="1">
    <source>
        <dbReference type="SAM" id="MobiDB-lite"/>
    </source>
</evidence>
<sequence>MLVDDEEEDSSGSPSEVVGQQTKMTTVELTAHALKGPPSLRILKIKGQVLGVDVVTLIDSGASHNFISPEMVRTLHLSVSKVADCSVLVNGGRRYRAQMYARTFHCSIRALM</sequence>
<gene>
    <name evidence="2" type="ORF">Scep_023677</name>
</gene>
<accession>A0AAP0F0J8</accession>
<comment type="caution">
    <text evidence="2">The sequence shown here is derived from an EMBL/GenBank/DDBJ whole genome shotgun (WGS) entry which is preliminary data.</text>
</comment>
<evidence type="ECO:0000313" key="2">
    <source>
        <dbReference type="EMBL" id="KAK9100247.1"/>
    </source>
</evidence>
<organism evidence="2 3">
    <name type="scientific">Stephania cephalantha</name>
    <dbReference type="NCBI Taxonomy" id="152367"/>
    <lineage>
        <taxon>Eukaryota</taxon>
        <taxon>Viridiplantae</taxon>
        <taxon>Streptophyta</taxon>
        <taxon>Embryophyta</taxon>
        <taxon>Tracheophyta</taxon>
        <taxon>Spermatophyta</taxon>
        <taxon>Magnoliopsida</taxon>
        <taxon>Ranunculales</taxon>
        <taxon>Menispermaceae</taxon>
        <taxon>Menispermoideae</taxon>
        <taxon>Cissampelideae</taxon>
        <taxon>Stephania</taxon>
    </lineage>
</organism>
<evidence type="ECO:0000313" key="3">
    <source>
        <dbReference type="Proteomes" id="UP001419268"/>
    </source>
</evidence>
<name>A0AAP0F0J8_9MAGN</name>
<reference evidence="2 3" key="1">
    <citation type="submission" date="2024-01" db="EMBL/GenBank/DDBJ databases">
        <title>Genome assemblies of Stephania.</title>
        <authorList>
            <person name="Yang L."/>
        </authorList>
    </citation>
    <scope>NUCLEOTIDE SEQUENCE [LARGE SCALE GENOMIC DNA]</scope>
    <source>
        <strain evidence="2">JXDWG</strain>
        <tissue evidence="2">Leaf</tissue>
    </source>
</reference>
<keyword evidence="3" id="KW-1185">Reference proteome</keyword>
<feature type="region of interest" description="Disordered" evidence="1">
    <location>
        <begin position="1"/>
        <end position="22"/>
    </location>
</feature>
<dbReference type="AlphaFoldDB" id="A0AAP0F0J8"/>
<feature type="compositionally biased region" description="Acidic residues" evidence="1">
    <location>
        <begin position="1"/>
        <end position="10"/>
    </location>
</feature>
<proteinExistence type="predicted"/>
<dbReference type="Proteomes" id="UP001419268">
    <property type="component" value="Unassembled WGS sequence"/>
</dbReference>
<dbReference type="CDD" id="cd00303">
    <property type="entry name" value="retropepsin_like"/>
    <property type="match status" value="1"/>
</dbReference>
<protein>
    <submittedName>
        <fullName evidence="2">Uncharacterized protein</fullName>
    </submittedName>
</protein>
<dbReference type="Pfam" id="PF13650">
    <property type="entry name" value="Asp_protease_2"/>
    <property type="match status" value="1"/>
</dbReference>